<feature type="domain" description="Choloylglycine hydrolase/NAAA C-terminal" evidence="3">
    <location>
        <begin position="2"/>
        <end position="301"/>
    </location>
</feature>
<dbReference type="Proteomes" id="UP000001982">
    <property type="component" value="Chromosome"/>
</dbReference>
<protein>
    <submittedName>
        <fullName evidence="4">Penicillin V acylase. Cysteine peptidase. MEROPS family C59</fullName>
        <ecNumber evidence="4">3.5.1.11</ecNumber>
    </submittedName>
</protein>
<evidence type="ECO:0000256" key="1">
    <source>
        <dbReference type="ARBA" id="ARBA00006625"/>
    </source>
</evidence>
<dbReference type="InterPro" id="IPR029132">
    <property type="entry name" value="CBAH/NAAA_C"/>
</dbReference>
<dbReference type="EC" id="3.5.1.11" evidence="4"/>
<dbReference type="Gene3D" id="3.60.60.10">
    <property type="entry name" value="Penicillin V Acylase, Chain A"/>
    <property type="match status" value="1"/>
</dbReference>
<evidence type="ECO:0000256" key="2">
    <source>
        <dbReference type="ARBA" id="ARBA00022801"/>
    </source>
</evidence>
<dbReference type="PANTHER" id="PTHR35527">
    <property type="entry name" value="CHOLOYLGLYCINE HYDROLASE"/>
    <property type="match status" value="1"/>
</dbReference>
<reference evidence="4 5" key="1">
    <citation type="submission" date="2006-03" db="EMBL/GenBank/DDBJ databases">
        <title>Complete sequence of Shewanella denitrificans OS217.</title>
        <authorList>
            <consortium name="US DOE Joint Genome Institute"/>
            <person name="Copeland A."/>
            <person name="Lucas S."/>
            <person name="Lapidus A."/>
            <person name="Barry K."/>
            <person name="Detter J.C."/>
            <person name="Glavina del Rio T."/>
            <person name="Hammon N."/>
            <person name="Israni S."/>
            <person name="Dalin E."/>
            <person name="Tice H."/>
            <person name="Pitluck S."/>
            <person name="Brettin T."/>
            <person name="Bruce D."/>
            <person name="Han C."/>
            <person name="Tapia R."/>
            <person name="Gilna P."/>
            <person name="Kiss H."/>
            <person name="Schmutz J."/>
            <person name="Larimer F."/>
            <person name="Land M."/>
            <person name="Hauser L."/>
            <person name="Kyrpides N."/>
            <person name="Lykidis A."/>
            <person name="Richardson P."/>
        </authorList>
    </citation>
    <scope>NUCLEOTIDE SEQUENCE [LARGE SCALE GENOMIC DNA]</scope>
    <source>
        <strain evidence="5">OS217 / ATCC BAA-1090 / DSM 15013</strain>
    </source>
</reference>
<dbReference type="KEGG" id="sdn:Sden_0442"/>
<dbReference type="Pfam" id="PF02275">
    <property type="entry name" value="CBAH"/>
    <property type="match status" value="1"/>
</dbReference>
<evidence type="ECO:0000259" key="3">
    <source>
        <dbReference type="Pfam" id="PF02275"/>
    </source>
</evidence>
<dbReference type="OrthoDB" id="1265391at2"/>
<dbReference type="AlphaFoldDB" id="Q12S42"/>
<gene>
    <name evidence="4" type="ordered locus">Sden_0442</name>
</gene>
<dbReference type="InterPro" id="IPR052193">
    <property type="entry name" value="Peptidase_C59"/>
</dbReference>
<comment type="similarity">
    <text evidence="1">Belongs to the peptidase C59 family.</text>
</comment>
<name>Q12S42_SHEDO</name>
<sequence>MCLRVLNNLNEQYPVTGRNMNWFRPINVSLYRFTEGLEKQGLTHKQMHTLALPQSAVFKWRSSYASVVAMMGDDEQGYAAVDGMNDQGLMVNALYDTPATYAPAEPNQNNRNISVLCWPQYILDCFADAKSVAEYARHNTLVILDDLVPEGGNERELVPAHIHLAVSDKTGNSSIIEITNGVLSVYENPKYQVVTNEPDYATQLSILKHWQYLWGQTQPRIDTPVYTVMGGYTPIQSFDNAAFYLSLSDKTEQPEDVLAQTRAFMQKGAIPYQFNPKQSDHATCTRWTNMADHHSKTYYFINPLNMMPVWLDVKHTGQPSAKIQLITVKESKIDNHSELHGNLQKQLIHCQDPFALMTH</sequence>
<dbReference type="STRING" id="318161.Sden_0442"/>
<accession>Q12S42</accession>
<dbReference type="HOGENOM" id="CLU_045206_0_1_6"/>
<dbReference type="PANTHER" id="PTHR35527:SF2">
    <property type="entry name" value="HYDROLASE"/>
    <property type="match status" value="1"/>
</dbReference>
<dbReference type="RefSeq" id="WP_011494900.1">
    <property type="nucleotide sequence ID" value="NC_007954.1"/>
</dbReference>
<proteinExistence type="inferred from homology"/>
<keyword evidence="5" id="KW-1185">Reference proteome</keyword>
<dbReference type="CDD" id="cd01902">
    <property type="entry name" value="Ntn_CGH"/>
    <property type="match status" value="1"/>
</dbReference>
<dbReference type="EMBL" id="CP000302">
    <property type="protein sequence ID" value="ABE53734.1"/>
    <property type="molecule type" value="Genomic_DNA"/>
</dbReference>
<dbReference type="SUPFAM" id="SSF56235">
    <property type="entry name" value="N-terminal nucleophile aminohydrolases (Ntn hydrolases)"/>
    <property type="match status" value="1"/>
</dbReference>
<organism evidence="4 5">
    <name type="scientific">Shewanella denitrificans (strain OS217 / ATCC BAA-1090 / DSM 15013)</name>
    <dbReference type="NCBI Taxonomy" id="318161"/>
    <lineage>
        <taxon>Bacteria</taxon>
        <taxon>Pseudomonadati</taxon>
        <taxon>Pseudomonadota</taxon>
        <taxon>Gammaproteobacteria</taxon>
        <taxon>Alteromonadales</taxon>
        <taxon>Shewanellaceae</taxon>
        <taxon>Shewanella</taxon>
    </lineage>
</organism>
<dbReference type="InterPro" id="IPR029055">
    <property type="entry name" value="Ntn_hydrolases_N"/>
</dbReference>
<evidence type="ECO:0000313" key="5">
    <source>
        <dbReference type="Proteomes" id="UP000001982"/>
    </source>
</evidence>
<dbReference type="GO" id="GO:0008953">
    <property type="term" value="F:penicillin amidase activity"/>
    <property type="evidence" value="ECO:0007669"/>
    <property type="project" value="UniProtKB-EC"/>
</dbReference>
<evidence type="ECO:0000313" key="4">
    <source>
        <dbReference type="EMBL" id="ABE53734.1"/>
    </source>
</evidence>
<keyword evidence="2 4" id="KW-0378">Hydrolase</keyword>
<dbReference type="eggNOG" id="COG3049">
    <property type="taxonomic scope" value="Bacteria"/>
</dbReference>